<evidence type="ECO:0000313" key="3">
    <source>
        <dbReference type="Proteomes" id="UP000247591"/>
    </source>
</evidence>
<reference evidence="2 3" key="1">
    <citation type="submission" date="2018-06" db="EMBL/GenBank/DDBJ databases">
        <title>Genomic Encyclopedia of Type Strains, Phase IV (KMG-IV): sequencing the most valuable type-strain genomes for metagenomic binning, comparative biology and taxonomic classification.</title>
        <authorList>
            <person name="Goeker M."/>
        </authorList>
    </citation>
    <scope>NUCLEOTIDE SEQUENCE [LARGE SCALE GENOMIC DNA]</scope>
    <source>
        <strain evidence="2 3">DSM 45521</strain>
    </source>
</reference>
<name>A0A318RSL7_WILLI</name>
<organism evidence="2 3">
    <name type="scientific">Williamsia limnetica</name>
    <dbReference type="NCBI Taxonomy" id="882452"/>
    <lineage>
        <taxon>Bacteria</taxon>
        <taxon>Bacillati</taxon>
        <taxon>Actinomycetota</taxon>
        <taxon>Actinomycetes</taxon>
        <taxon>Mycobacteriales</taxon>
        <taxon>Nocardiaceae</taxon>
        <taxon>Williamsia</taxon>
    </lineage>
</organism>
<dbReference type="Proteomes" id="UP000247591">
    <property type="component" value="Unassembled WGS sequence"/>
</dbReference>
<evidence type="ECO:0000256" key="1">
    <source>
        <dbReference type="SAM" id="MobiDB-lite"/>
    </source>
</evidence>
<evidence type="ECO:0000313" key="2">
    <source>
        <dbReference type="EMBL" id="PYE12019.1"/>
    </source>
</evidence>
<accession>A0A318RSL7</accession>
<feature type="region of interest" description="Disordered" evidence="1">
    <location>
        <begin position="1"/>
        <end position="52"/>
    </location>
</feature>
<keyword evidence="3" id="KW-1185">Reference proteome</keyword>
<dbReference type="RefSeq" id="WP_170135294.1">
    <property type="nucleotide sequence ID" value="NZ_QJSP01000026.1"/>
</dbReference>
<comment type="caution">
    <text evidence="2">The sequence shown here is derived from an EMBL/GenBank/DDBJ whole genome shotgun (WGS) entry which is preliminary data.</text>
</comment>
<dbReference type="EMBL" id="QJSP01000026">
    <property type="protein sequence ID" value="PYE12019.1"/>
    <property type="molecule type" value="Genomic_DNA"/>
</dbReference>
<dbReference type="InterPro" id="IPR032584">
    <property type="entry name" value="DUF4913"/>
</dbReference>
<dbReference type="AlphaFoldDB" id="A0A318RSL7"/>
<feature type="compositionally biased region" description="Acidic residues" evidence="1">
    <location>
        <begin position="1"/>
        <end position="15"/>
    </location>
</feature>
<proteinExistence type="predicted"/>
<gene>
    <name evidence="2" type="ORF">DFR67_12627</name>
</gene>
<sequence>MSTPDDLFDEMDELPAEPRPAADAPPPPTGRQERGAETESGAEGSDDPPVPEFSSVYDFVDTHLIFIFARDTSKPQFRWCAKWWLHGEAVSRFEALWRAYEQLRLDPGTGMSVWWRDHAGPAMAALFDPDGPFDGCSAELGRHEPVCQMLPVEPMDDALLRQIMSGQLQEGNN</sequence>
<dbReference type="Pfam" id="PF16259">
    <property type="entry name" value="DUF4913"/>
    <property type="match status" value="1"/>
</dbReference>
<protein>
    <submittedName>
        <fullName evidence="2">Uncharacterized protein DUF4913</fullName>
    </submittedName>
</protein>